<dbReference type="PRINTS" id="PR01415">
    <property type="entry name" value="ANKYRIN"/>
</dbReference>
<dbReference type="PROSITE" id="PS50088">
    <property type="entry name" value="ANK_REPEAT"/>
    <property type="match status" value="5"/>
</dbReference>
<dbReference type="PANTHER" id="PTHR24123">
    <property type="entry name" value="ANKYRIN REPEAT-CONTAINING"/>
    <property type="match status" value="1"/>
</dbReference>
<sequence>MLHISLAVFELEVEDVISVLETHPSLYQVSYWCLRKRRHQLSLRSYSTSGNIFRVRMKAGAKADDWSLHFGSSLADAAANGHEEIVKLLLDHGARMDHEGHFLHRPLQAAASKGYFTIVNLMLDYGVDVNRSSVCGDTALTKTILCKGRYSYEKGGPWMGRGRRLHRRSKTPFSYYDTMKVLLEYGANPDRISQSVANPPLHTAMVNYPHLQQDTVDLLLGYGANPNVRNYNDAAPLHLIDTTKFKYDPRCTEIAKLLLDHGADVNARDEAGRTPIHIVENADGPGEALTGIYLAHKADVNAADLDGFTPLHLAVAGPHANIRVIELLLKSGADVNAKAHKGNTPLHLAVHYKAPNEVIQLLFEYGADMNSSNGRGKCETPLKMMEKRLGDTVSLPYM</sequence>
<proteinExistence type="predicted"/>
<dbReference type="PANTHER" id="PTHR24123:SF33">
    <property type="entry name" value="PROTEIN HOS4"/>
    <property type="match status" value="1"/>
</dbReference>
<feature type="repeat" description="ANK" evidence="3">
    <location>
        <begin position="306"/>
        <end position="340"/>
    </location>
</feature>
<comment type="caution">
    <text evidence="4">The sequence shown here is derived from an EMBL/GenBank/DDBJ whole genome shotgun (WGS) entry which is preliminary data.</text>
</comment>
<dbReference type="Gene3D" id="1.25.40.20">
    <property type="entry name" value="Ankyrin repeat-containing domain"/>
    <property type="match status" value="3"/>
</dbReference>
<dbReference type="Pfam" id="PF00023">
    <property type="entry name" value="Ank"/>
    <property type="match status" value="1"/>
</dbReference>
<dbReference type="InterPro" id="IPR051165">
    <property type="entry name" value="Multifunctional_ANK_Repeat"/>
</dbReference>
<dbReference type="PROSITE" id="PS50297">
    <property type="entry name" value="ANK_REP_REGION"/>
    <property type="match status" value="3"/>
</dbReference>
<dbReference type="SMART" id="SM00248">
    <property type="entry name" value="ANK"/>
    <property type="match status" value="7"/>
</dbReference>
<evidence type="ECO:0000256" key="1">
    <source>
        <dbReference type="ARBA" id="ARBA00022737"/>
    </source>
</evidence>
<feature type="repeat" description="ANK" evidence="3">
    <location>
        <begin position="69"/>
        <end position="101"/>
    </location>
</feature>
<dbReference type="Pfam" id="PF13637">
    <property type="entry name" value="Ank_4"/>
    <property type="match status" value="1"/>
</dbReference>
<evidence type="ECO:0000256" key="3">
    <source>
        <dbReference type="PROSITE-ProRule" id="PRU00023"/>
    </source>
</evidence>
<organism evidence="4 5">
    <name type="scientific">Penicillium nalgiovense</name>
    <dbReference type="NCBI Taxonomy" id="60175"/>
    <lineage>
        <taxon>Eukaryota</taxon>
        <taxon>Fungi</taxon>
        <taxon>Dikarya</taxon>
        <taxon>Ascomycota</taxon>
        <taxon>Pezizomycotina</taxon>
        <taxon>Eurotiomycetes</taxon>
        <taxon>Eurotiomycetidae</taxon>
        <taxon>Eurotiales</taxon>
        <taxon>Aspergillaceae</taxon>
        <taxon>Penicillium</taxon>
    </lineage>
</organism>
<dbReference type="Proteomes" id="UP001153461">
    <property type="component" value="Unassembled WGS sequence"/>
</dbReference>
<keyword evidence="2 3" id="KW-0040">ANK repeat</keyword>
<feature type="repeat" description="ANK" evidence="3">
    <location>
        <begin position="232"/>
        <end position="270"/>
    </location>
</feature>
<reference evidence="4" key="1">
    <citation type="submission" date="2021-07" db="EMBL/GenBank/DDBJ databases">
        <authorList>
            <person name="Branca A.L. A."/>
        </authorList>
    </citation>
    <scope>NUCLEOTIDE SEQUENCE</scope>
</reference>
<name>A0A9W4IIG6_PENNA</name>
<dbReference type="Pfam" id="PF12796">
    <property type="entry name" value="Ank_2"/>
    <property type="match status" value="2"/>
</dbReference>
<dbReference type="EMBL" id="CAJVNV010000623">
    <property type="protein sequence ID" value="CAG8289728.1"/>
    <property type="molecule type" value="Genomic_DNA"/>
</dbReference>
<evidence type="ECO:0000256" key="2">
    <source>
        <dbReference type="ARBA" id="ARBA00023043"/>
    </source>
</evidence>
<evidence type="ECO:0000313" key="5">
    <source>
        <dbReference type="Proteomes" id="UP001153461"/>
    </source>
</evidence>
<accession>A0A9W4IIG6</accession>
<feature type="repeat" description="ANK" evidence="3">
    <location>
        <begin position="341"/>
        <end position="374"/>
    </location>
</feature>
<gene>
    <name evidence="4" type="ORF">PNAL_LOCUS9596</name>
</gene>
<evidence type="ECO:0000313" key="4">
    <source>
        <dbReference type="EMBL" id="CAG8289728.1"/>
    </source>
</evidence>
<dbReference type="SUPFAM" id="SSF48403">
    <property type="entry name" value="Ankyrin repeat"/>
    <property type="match status" value="1"/>
</dbReference>
<protein>
    <submittedName>
        <fullName evidence="4">Uncharacterized protein</fullName>
    </submittedName>
</protein>
<dbReference type="InterPro" id="IPR036770">
    <property type="entry name" value="Ankyrin_rpt-contain_sf"/>
</dbReference>
<dbReference type="OrthoDB" id="9909311at2759"/>
<keyword evidence="1" id="KW-0677">Repeat</keyword>
<feature type="repeat" description="ANK" evidence="3">
    <location>
        <begin position="106"/>
        <end position="134"/>
    </location>
</feature>
<dbReference type="AlphaFoldDB" id="A0A9W4IIG6"/>
<dbReference type="InterPro" id="IPR002110">
    <property type="entry name" value="Ankyrin_rpt"/>
</dbReference>